<evidence type="ECO:0000313" key="5">
    <source>
        <dbReference type="Proteomes" id="UP000826725"/>
    </source>
</evidence>
<accession>A0A8D5FXJ9</accession>
<evidence type="ECO:0000313" key="4">
    <source>
        <dbReference type="EMBL" id="BCL63251.1"/>
    </source>
</evidence>
<dbReference type="Pfam" id="PF00534">
    <property type="entry name" value="Glycos_transf_1"/>
    <property type="match status" value="1"/>
</dbReference>
<dbReference type="KEGG" id="dbk:DGMP_39440"/>
<keyword evidence="1" id="KW-0808">Transferase</keyword>
<evidence type="ECO:0000256" key="1">
    <source>
        <dbReference type="ARBA" id="ARBA00022679"/>
    </source>
</evidence>
<evidence type="ECO:0000259" key="3">
    <source>
        <dbReference type="Pfam" id="PF00534"/>
    </source>
</evidence>
<reference evidence="4" key="1">
    <citation type="submission" date="2020-09" db="EMBL/GenBank/DDBJ databases">
        <title>Desulfogranum mesoprofundum gen. nov., sp. nov., a novel mesophilic, sulfate-reducing chemolithoautotroph isolated from a deep-sea hydrothermal vent chimney in the Suiyo Seamount.</title>
        <authorList>
            <person name="Hashimoto Y."/>
            <person name="Nakagawa S."/>
        </authorList>
    </citation>
    <scope>NUCLEOTIDE SEQUENCE</scope>
    <source>
        <strain evidence="4">KT2</strain>
    </source>
</reference>
<sequence length="476" mass="54877">MTLSISFLLGSPDISGGTYVIFEHATRLQNRGHRITIITESSIPPERYSWHPEAEKLTWLSLEDTATETFDIVIATWWKSPFLLHRLRGKHYIYFVQSIESRFFPEETPNHHDKRDLALWQHYCESTYSCNIPVITEAGWIQDYLRKNYNRTSYLVRNGIRKDLYNTRAESIAPIEEGRLRVLIEGPVDVDFKNVPCSIKLAEKAGADEIWLLTSSDVSEFPGVDKIFSRIPIHETPSIYRSCDVLVKLSYIEGMFGPPLEMFHCGGTAIVYDVTGHDEYIIDGENSYVVPKDHEEMVVRLLQKLKRNVDELQRLKQGAIKTAEQWVDWEKSSEQFSQALMAVIEGPGTSRTYLRNWTKRVEEAHRTRFSDKTLQQFQKREQGEDGFNFLQVYTWSEGEGLENGSFQWTHCPSSVQAQVTIETEIRDFPFWIRIDPGVRIGIIEIFSITITLVENSTLLYNCSTPSSSTSSLLVEH</sequence>
<dbReference type="GO" id="GO:0009103">
    <property type="term" value="P:lipopolysaccharide biosynthetic process"/>
    <property type="evidence" value="ECO:0007669"/>
    <property type="project" value="TreeGrafter"/>
</dbReference>
<proteinExistence type="predicted"/>
<dbReference type="GO" id="GO:0016757">
    <property type="term" value="F:glycosyltransferase activity"/>
    <property type="evidence" value="ECO:0007669"/>
    <property type="project" value="InterPro"/>
</dbReference>
<protein>
    <recommendedName>
        <fullName evidence="3">Glycosyl transferase family 1 domain-containing protein</fullName>
    </recommendedName>
</protein>
<dbReference type="AlphaFoldDB" id="A0A8D5FXJ9"/>
<dbReference type="RefSeq" id="WP_228855524.1">
    <property type="nucleotide sequence ID" value="NZ_AP024086.1"/>
</dbReference>
<feature type="domain" description="Glycosyl transferase family 1" evidence="3">
    <location>
        <begin position="230"/>
        <end position="321"/>
    </location>
</feature>
<dbReference type="CDD" id="cd03801">
    <property type="entry name" value="GT4_PimA-like"/>
    <property type="match status" value="1"/>
</dbReference>
<evidence type="ECO:0000256" key="2">
    <source>
        <dbReference type="SAM" id="Coils"/>
    </source>
</evidence>
<feature type="coiled-coil region" evidence="2">
    <location>
        <begin position="295"/>
        <end position="322"/>
    </location>
</feature>
<keyword evidence="2" id="KW-0175">Coiled coil</keyword>
<dbReference type="PANTHER" id="PTHR46401:SF2">
    <property type="entry name" value="GLYCOSYLTRANSFERASE WBBK-RELATED"/>
    <property type="match status" value="1"/>
</dbReference>
<dbReference type="PANTHER" id="PTHR46401">
    <property type="entry name" value="GLYCOSYLTRANSFERASE WBBK-RELATED"/>
    <property type="match status" value="1"/>
</dbReference>
<dbReference type="InterPro" id="IPR001296">
    <property type="entry name" value="Glyco_trans_1"/>
</dbReference>
<name>A0A8D5FXJ9_9BACT</name>
<organism evidence="4 5">
    <name type="scientific">Desulfomarina profundi</name>
    <dbReference type="NCBI Taxonomy" id="2772557"/>
    <lineage>
        <taxon>Bacteria</taxon>
        <taxon>Pseudomonadati</taxon>
        <taxon>Thermodesulfobacteriota</taxon>
        <taxon>Desulfobulbia</taxon>
        <taxon>Desulfobulbales</taxon>
        <taxon>Desulfobulbaceae</taxon>
        <taxon>Desulfomarina</taxon>
    </lineage>
</organism>
<dbReference type="EMBL" id="AP024086">
    <property type="protein sequence ID" value="BCL63251.1"/>
    <property type="molecule type" value="Genomic_DNA"/>
</dbReference>
<dbReference type="Proteomes" id="UP000826725">
    <property type="component" value="Chromosome"/>
</dbReference>
<gene>
    <name evidence="4" type="ORF">DGMP_39440</name>
</gene>
<keyword evidence="5" id="KW-1185">Reference proteome</keyword>